<dbReference type="PANTHER" id="PTHR30629:SF2">
    <property type="entry name" value="PROPHAGE INTEGRASE INTS-RELATED"/>
    <property type="match status" value="1"/>
</dbReference>
<evidence type="ECO:0000256" key="4">
    <source>
        <dbReference type="ARBA" id="ARBA00023172"/>
    </source>
</evidence>
<comment type="similarity">
    <text evidence="1">Belongs to the 'phage' integrase family.</text>
</comment>
<dbReference type="InterPro" id="IPR038488">
    <property type="entry name" value="Integrase_DNA-bd_sf"/>
</dbReference>
<evidence type="ECO:0000256" key="2">
    <source>
        <dbReference type="ARBA" id="ARBA00022908"/>
    </source>
</evidence>
<dbReference type="AlphaFoldDB" id="A0A0B2XZU1"/>
<dbReference type="InterPro" id="IPR010998">
    <property type="entry name" value="Integrase_recombinase_N"/>
</dbReference>
<sequence length="399" mass="47180">MPLTDTWLKKNLDRERSAIHTESDQDGLSVRVSQKGKLTFQMRFRYNDKQARLDLGTYPNMSLKEARIELQKMKAILEKGHDPRIHKKVELHKITEAITFEALFREWHAKYSIPNKKNADQYLRSFELYVFPKLGSIPAEQITLHMWLDLLEEQFKQSPSITDRILTNTKQCLDWGINRKLIEQNPIRHITGKRDLNIKKNKTVRVLQDDELSLIFKICDESRTSLRNVLFLKLCLFYGNRYSELRLARKSDFDFSKNTWTVPYENHKTGESKGDIVRPIIDEIKPWLQSAMDLSNSEYIFPHENGKEPMGRSGPTDTPYNFMQFARKNYKIEMDHWSMHDLRRTARTNFSAFTSRDVAELMVGHVMPGEQGTYDYYDYQKEMSKAYKKWWKKLSNLSS</sequence>
<organism evidence="5 6">
    <name type="scientific">Acinetobacter baumannii</name>
    <dbReference type="NCBI Taxonomy" id="470"/>
    <lineage>
        <taxon>Bacteria</taxon>
        <taxon>Pseudomonadati</taxon>
        <taxon>Pseudomonadota</taxon>
        <taxon>Gammaproteobacteria</taxon>
        <taxon>Moraxellales</taxon>
        <taxon>Moraxellaceae</taxon>
        <taxon>Acinetobacter</taxon>
        <taxon>Acinetobacter calcoaceticus/baumannii complex</taxon>
    </lineage>
</organism>
<dbReference type="GO" id="GO:0006310">
    <property type="term" value="P:DNA recombination"/>
    <property type="evidence" value="ECO:0007669"/>
    <property type="project" value="UniProtKB-KW"/>
</dbReference>
<keyword evidence="3" id="KW-0238">DNA-binding</keyword>
<name>A0A0B2XZU1_ACIBA</name>
<evidence type="ECO:0000256" key="3">
    <source>
        <dbReference type="ARBA" id="ARBA00023125"/>
    </source>
</evidence>
<dbReference type="EMBL" id="VHGY01000104">
    <property type="protein sequence ID" value="TPU59295.1"/>
    <property type="molecule type" value="Genomic_DNA"/>
</dbReference>
<protein>
    <submittedName>
        <fullName evidence="5">DUF4102 domain-containing protein</fullName>
    </submittedName>
</protein>
<dbReference type="Pfam" id="PF22022">
    <property type="entry name" value="Phage_int_M"/>
    <property type="match status" value="1"/>
</dbReference>
<dbReference type="SUPFAM" id="SSF56349">
    <property type="entry name" value="DNA breaking-rejoining enzymes"/>
    <property type="match status" value="1"/>
</dbReference>
<dbReference type="Gene3D" id="1.10.150.130">
    <property type="match status" value="1"/>
</dbReference>
<dbReference type="GO" id="GO:0003677">
    <property type="term" value="F:DNA binding"/>
    <property type="evidence" value="ECO:0007669"/>
    <property type="project" value="UniProtKB-KW"/>
</dbReference>
<accession>A0A0B2XZU1</accession>
<evidence type="ECO:0000313" key="6">
    <source>
        <dbReference type="Proteomes" id="UP000315888"/>
    </source>
</evidence>
<keyword evidence="4" id="KW-0233">DNA recombination</keyword>
<comment type="caution">
    <text evidence="5">The sequence shown here is derived from an EMBL/GenBank/DDBJ whole genome shotgun (WGS) entry which is preliminary data.</text>
</comment>
<dbReference type="PROSITE" id="PS51898">
    <property type="entry name" value="TYR_RECOMBINASE"/>
    <property type="match status" value="1"/>
</dbReference>
<reference evidence="5 6" key="1">
    <citation type="submission" date="2019-06" db="EMBL/GenBank/DDBJ databases">
        <title>A Diverse Panel of Clinical Acinetobacter baumannii for Research Use.</title>
        <authorList>
            <person name="Mcgann P."/>
            <person name="Snesrud E."/>
            <person name="Galac M.R."/>
        </authorList>
    </citation>
    <scope>NUCLEOTIDE SEQUENCE [LARGE SCALE GENOMIC DNA]</scope>
    <source>
        <strain evidence="5 6">MRSN14237</strain>
    </source>
</reference>
<dbReference type="GeneID" id="45417052"/>
<gene>
    <name evidence="5" type="ORF">FJU42_20515</name>
</gene>
<dbReference type="Pfam" id="PF13356">
    <property type="entry name" value="Arm-DNA-bind_3"/>
    <property type="match status" value="1"/>
</dbReference>
<dbReference type="Proteomes" id="UP000315888">
    <property type="component" value="Unassembled WGS sequence"/>
</dbReference>
<evidence type="ECO:0000313" key="5">
    <source>
        <dbReference type="EMBL" id="TPU59295.1"/>
    </source>
</evidence>
<dbReference type="GO" id="GO:0015074">
    <property type="term" value="P:DNA integration"/>
    <property type="evidence" value="ECO:0007669"/>
    <property type="project" value="UniProtKB-KW"/>
</dbReference>
<dbReference type="InterPro" id="IPR053876">
    <property type="entry name" value="Phage_int_M"/>
</dbReference>
<keyword evidence="2" id="KW-0229">DNA integration</keyword>
<dbReference type="Gene3D" id="3.30.160.390">
    <property type="entry name" value="Integrase, DNA-binding domain"/>
    <property type="match status" value="1"/>
</dbReference>
<dbReference type="Pfam" id="PF00589">
    <property type="entry name" value="Phage_integrase"/>
    <property type="match status" value="1"/>
</dbReference>
<dbReference type="PANTHER" id="PTHR30629">
    <property type="entry name" value="PROPHAGE INTEGRASE"/>
    <property type="match status" value="1"/>
</dbReference>
<proteinExistence type="inferred from homology"/>
<dbReference type="InterPro" id="IPR025166">
    <property type="entry name" value="Integrase_DNA_bind_dom"/>
</dbReference>
<dbReference type="InterPro" id="IPR013762">
    <property type="entry name" value="Integrase-like_cat_sf"/>
</dbReference>
<dbReference type="InterPro" id="IPR002104">
    <property type="entry name" value="Integrase_catalytic"/>
</dbReference>
<dbReference type="InterPro" id="IPR011010">
    <property type="entry name" value="DNA_brk_join_enz"/>
</dbReference>
<dbReference type="Gene3D" id="1.10.443.10">
    <property type="entry name" value="Intergrase catalytic core"/>
    <property type="match status" value="1"/>
</dbReference>
<dbReference type="InterPro" id="IPR050808">
    <property type="entry name" value="Phage_Integrase"/>
</dbReference>
<dbReference type="RefSeq" id="WP_004890115.1">
    <property type="nucleotide sequence ID" value="NZ_BHFY01000009.1"/>
</dbReference>
<evidence type="ECO:0000256" key="1">
    <source>
        <dbReference type="ARBA" id="ARBA00008857"/>
    </source>
</evidence>